<proteinExistence type="predicted"/>
<name>A0A518GZX6_9BACT</name>
<dbReference type="Gene3D" id="2.30.40.10">
    <property type="entry name" value="Urease, subunit C, domain 1"/>
    <property type="match status" value="2"/>
</dbReference>
<dbReference type="Pfam" id="PF07969">
    <property type="entry name" value="Amidohydro_3"/>
    <property type="match status" value="2"/>
</dbReference>
<sequence length="1096" mass="117017">MLASPSAPPHNRAIGAGRSARVDRDGGRSIMTRIGASRRLWWGLVLAIVGGPPAASGVEVDADLVLQGGTVVDGTGSPAFDADVAVRDGRIVAVGAFRPVEGAEVLDVTGLIISPGFIDLHTHSDRTILEDPTRANRNYQAQGVTTIVTGNCGGGPIDVVAYLDEVDDGGAGTNVIHLIPHGSVRREVIGNDDRRATPEELDRMEAIVAEGMGGGAWGMSTGLIYIPSRYGDTEELIALSRVVADRGGLYASHIRGEGTSLLNSIDEAIRIGRESGAPVHISHLKASGKDAWGTVVPACDRIAEAREAGQRVSADQYPYVASSTSLGAMVVPDWALRDGDDAFARIADDPERGEELRQEIRAGLERRNGGEAIRIARYPDRPDWVGKNLAAIASAEGMPPEEVVVEIQRNGGASAISFIMNEEDVRHVMRREFVATASDGSAHEAGGDDRPHPRSYGTFPRKIRYALDDGVITLEAAIRASSGLPAEILGLPDRGVIREGAVADLVVFDPETFRDAATFDDPTVLAPGVVHLLIAGTPAISGGRFMETLPGRALRLQDDGPADLIVSASRIWTGDPANPWAEAVASRAGEIVAVGSIDEVAPYRGQNTRVVDRPDGFALPGLIDAHAHLLMLGSSLEEVDLRDVASLDEVTRMIRGRAEQAPEGGWVTGRNWDQSLWPGGEFPTTGPLDEAAPDRPVWLRRVDGHAGWANSEAMRRAGVTADSEAPDDGQIIRDDEGNPTGVFIDGAMGLIGRVVPGLSTEDIRRRLLKAQEAALAAGLTGVHDAGVPPGIARIFRDLDREGLLTLRVYGMANPPEGREVEFVSEPPKSGDSGDRFRYRAIKLFIDGAMGSRGALMFEPYADDPGNAGLSLIDPDRLRAVTIEALRNRWQVCTHAIGDKGNALVLEAYAAALQAVPGETDPRLRVEHAQVIRPEDVPKFARAGIIASMQPSHASTDMRWADARLGPDRVLGAYAWRWFRDAGVPLAFGSDFPVEIVSPFWGLYASLSRKDAGGMPEGGWHPEHLLSLHEALRAFTAGSAYAGFDEDRLGVLRPGMRADLTVIDRDPFALPAEEVRRARVTETIVDGEVAFEGPGAG</sequence>
<dbReference type="InterPro" id="IPR033932">
    <property type="entry name" value="YtcJ-like"/>
</dbReference>
<evidence type="ECO:0000259" key="2">
    <source>
        <dbReference type="Pfam" id="PF07969"/>
    </source>
</evidence>
<dbReference type="SUPFAM" id="SSF51556">
    <property type="entry name" value="Metallo-dependent hydrolases"/>
    <property type="match status" value="2"/>
</dbReference>
<dbReference type="Proteomes" id="UP000317835">
    <property type="component" value="Chromosome"/>
</dbReference>
<keyword evidence="3" id="KW-0378">Hydrolase</keyword>
<dbReference type="PANTHER" id="PTHR22642:SF2">
    <property type="entry name" value="PROTEIN LONG AFTER FAR-RED 3"/>
    <property type="match status" value="1"/>
</dbReference>
<dbReference type="InterPro" id="IPR032466">
    <property type="entry name" value="Metal_Hydrolase"/>
</dbReference>
<organism evidence="3 4">
    <name type="scientific">Tautonia plasticadhaerens</name>
    <dbReference type="NCBI Taxonomy" id="2527974"/>
    <lineage>
        <taxon>Bacteria</taxon>
        <taxon>Pseudomonadati</taxon>
        <taxon>Planctomycetota</taxon>
        <taxon>Planctomycetia</taxon>
        <taxon>Isosphaerales</taxon>
        <taxon>Isosphaeraceae</taxon>
        <taxon>Tautonia</taxon>
    </lineage>
</organism>
<reference evidence="3 4" key="1">
    <citation type="submission" date="2019-02" db="EMBL/GenBank/DDBJ databases">
        <title>Deep-cultivation of Planctomycetes and their phenomic and genomic characterization uncovers novel biology.</title>
        <authorList>
            <person name="Wiegand S."/>
            <person name="Jogler M."/>
            <person name="Boedeker C."/>
            <person name="Pinto D."/>
            <person name="Vollmers J."/>
            <person name="Rivas-Marin E."/>
            <person name="Kohn T."/>
            <person name="Peeters S.H."/>
            <person name="Heuer A."/>
            <person name="Rast P."/>
            <person name="Oberbeckmann S."/>
            <person name="Bunk B."/>
            <person name="Jeske O."/>
            <person name="Meyerdierks A."/>
            <person name="Storesund J.E."/>
            <person name="Kallscheuer N."/>
            <person name="Luecker S."/>
            <person name="Lage O.M."/>
            <person name="Pohl T."/>
            <person name="Merkel B.J."/>
            <person name="Hornburger P."/>
            <person name="Mueller R.-W."/>
            <person name="Bruemmer F."/>
            <person name="Labrenz M."/>
            <person name="Spormann A.M."/>
            <person name="Op den Camp H."/>
            <person name="Overmann J."/>
            <person name="Amann R."/>
            <person name="Jetten M.S.M."/>
            <person name="Mascher T."/>
            <person name="Medema M.H."/>
            <person name="Devos D.P."/>
            <person name="Kaster A.-K."/>
            <person name="Ovreas L."/>
            <person name="Rohde M."/>
            <person name="Galperin M.Y."/>
            <person name="Jogler C."/>
        </authorList>
    </citation>
    <scope>NUCLEOTIDE SEQUENCE [LARGE SCALE GENOMIC DNA]</scope>
    <source>
        <strain evidence="3 4">ElP</strain>
    </source>
</reference>
<feature type="region of interest" description="Disordered" evidence="1">
    <location>
        <begin position="717"/>
        <end position="738"/>
    </location>
</feature>
<feature type="domain" description="Amidohydrolase 3" evidence="2">
    <location>
        <begin position="610"/>
        <end position="1089"/>
    </location>
</feature>
<dbReference type="Gene3D" id="3.20.20.140">
    <property type="entry name" value="Metal-dependent hydrolases"/>
    <property type="match status" value="2"/>
</dbReference>
<dbReference type="AlphaFoldDB" id="A0A518GZX6"/>
<dbReference type="Gene3D" id="3.30.1490.130">
    <property type="entry name" value="D-aminoacylase. Domain 3"/>
    <property type="match status" value="1"/>
</dbReference>
<evidence type="ECO:0000313" key="3">
    <source>
        <dbReference type="EMBL" id="QDV34132.1"/>
    </source>
</evidence>
<dbReference type="PANTHER" id="PTHR22642">
    <property type="entry name" value="IMIDAZOLONEPROPIONASE"/>
    <property type="match status" value="1"/>
</dbReference>
<dbReference type="EMBL" id="CP036426">
    <property type="protein sequence ID" value="QDV34132.1"/>
    <property type="molecule type" value="Genomic_DNA"/>
</dbReference>
<dbReference type="KEGG" id="tpla:ElP_20150"/>
<dbReference type="InterPro" id="IPR011059">
    <property type="entry name" value="Metal-dep_hydrolase_composite"/>
</dbReference>
<feature type="region of interest" description="Disordered" evidence="1">
    <location>
        <begin position="1"/>
        <end position="23"/>
    </location>
</feature>
<dbReference type="InterPro" id="IPR013108">
    <property type="entry name" value="Amidohydro_3"/>
</dbReference>
<keyword evidence="4" id="KW-1185">Reference proteome</keyword>
<accession>A0A518GZX6</accession>
<dbReference type="CDD" id="cd01300">
    <property type="entry name" value="YtcJ_like"/>
    <property type="match status" value="1"/>
</dbReference>
<evidence type="ECO:0000256" key="1">
    <source>
        <dbReference type="SAM" id="MobiDB-lite"/>
    </source>
</evidence>
<feature type="domain" description="Amidohydrolase 3" evidence="2">
    <location>
        <begin position="104"/>
        <end position="538"/>
    </location>
</feature>
<gene>
    <name evidence="3" type="primary">dan_2</name>
    <name evidence="3" type="ORF">ElP_20150</name>
</gene>
<protein>
    <submittedName>
        <fullName evidence="3">D-aminoacylase</fullName>
        <ecNumber evidence="3">3.5.1.81</ecNumber>
    </submittedName>
</protein>
<dbReference type="EC" id="3.5.1.81" evidence="3"/>
<dbReference type="CDD" id="cd01297">
    <property type="entry name" value="D-aminoacylase"/>
    <property type="match status" value="1"/>
</dbReference>
<dbReference type="Gene3D" id="3.10.310.70">
    <property type="match status" value="1"/>
</dbReference>
<dbReference type="GO" id="GO:0047420">
    <property type="term" value="F:N-acyl-D-amino-acid deacylase activity"/>
    <property type="evidence" value="ECO:0007669"/>
    <property type="project" value="UniProtKB-EC"/>
</dbReference>
<dbReference type="SUPFAM" id="SSF51338">
    <property type="entry name" value="Composite domain of metallo-dependent hydrolases"/>
    <property type="match status" value="2"/>
</dbReference>
<evidence type="ECO:0000313" key="4">
    <source>
        <dbReference type="Proteomes" id="UP000317835"/>
    </source>
</evidence>
<dbReference type="InterPro" id="IPR023100">
    <property type="entry name" value="D-aminoacylase_insert_dom_sf"/>
</dbReference>